<evidence type="ECO:0000256" key="3">
    <source>
        <dbReference type="PIRSR" id="PIRSR000443-1"/>
    </source>
</evidence>
<dbReference type="PIRSF" id="PIRSF000443">
    <property type="entry name" value="Homoser_Ac_trans"/>
    <property type="match status" value="1"/>
</dbReference>
<gene>
    <name evidence="6" type="ORF">J0A66_17325</name>
</gene>
<protein>
    <recommendedName>
        <fullName evidence="2">Probable acyltransferase</fullName>
        <ecNumber evidence="2">2.3.1.-</ecNumber>
    </recommendedName>
</protein>
<dbReference type="GO" id="GO:0009086">
    <property type="term" value="P:methionine biosynthetic process"/>
    <property type="evidence" value="ECO:0007669"/>
    <property type="project" value="TreeGrafter"/>
</dbReference>
<dbReference type="PANTHER" id="PTHR32268">
    <property type="entry name" value="HOMOSERINE O-ACETYLTRANSFERASE"/>
    <property type="match status" value="1"/>
</dbReference>
<keyword evidence="2" id="KW-0028">Amino-acid biosynthesis</keyword>
<keyword evidence="4" id="KW-0732">Signal</keyword>
<keyword evidence="2 6" id="KW-0012">Acyltransferase</keyword>
<accession>A0A939DQA9</accession>
<evidence type="ECO:0000313" key="7">
    <source>
        <dbReference type="Proteomes" id="UP000664654"/>
    </source>
</evidence>
<dbReference type="AlphaFoldDB" id="A0A939DQA9"/>
<comment type="similarity">
    <text evidence="2">Belongs to the AB hydrolase superfamily. MetX family.</text>
</comment>
<feature type="active site" evidence="3">
    <location>
        <position position="368"/>
    </location>
</feature>
<dbReference type="Gene3D" id="1.10.1740.110">
    <property type="match status" value="1"/>
</dbReference>
<dbReference type="GO" id="GO:0004414">
    <property type="term" value="F:homoserine O-acetyltransferase activity"/>
    <property type="evidence" value="ECO:0007669"/>
    <property type="project" value="TreeGrafter"/>
</dbReference>
<reference evidence="6" key="1">
    <citation type="submission" date="2021-03" db="EMBL/GenBank/DDBJ databases">
        <title>novel species isolated from a fishpond in China.</title>
        <authorList>
            <person name="Lu H."/>
            <person name="Cai Z."/>
        </authorList>
    </citation>
    <scope>NUCLEOTIDE SEQUENCE</scope>
    <source>
        <strain evidence="6">JCM 30855</strain>
    </source>
</reference>
<dbReference type="PANTHER" id="PTHR32268:SF11">
    <property type="entry name" value="HOMOSERINE O-ACETYLTRANSFERASE"/>
    <property type="match status" value="1"/>
</dbReference>
<dbReference type="InterPro" id="IPR029058">
    <property type="entry name" value="AB_hydrolase_fold"/>
</dbReference>
<evidence type="ECO:0000256" key="4">
    <source>
        <dbReference type="SAM" id="SignalP"/>
    </source>
</evidence>
<dbReference type="NCBIfam" id="NF005262">
    <property type="entry name" value="PRK06765.1"/>
    <property type="match status" value="1"/>
</dbReference>
<sequence>MRHAVILLLLTLSPALWAEALLVEKQRFEMDNFQTFNGQQIRKIQVGWESYGKMNKDKSNVILITHYFSGNSHAAGRYHPDDAAPGYWDAIIGPGKAIDTNEYYVLSVDTLANLSAHDPKVITTGPASTNPDTGKPYGLDFPVVTIRDFVNVQKALLDSLGIDKLHAVIGPSMGSLQALEWASAYPERVERLVSVIGAGRMDAWTVAALEHWAAPIRLDPNWQQGRYYGGQLPLAGLTASLALITQDALHPDFVNGANPDHHPLEQAPLTDIRQSHQVVNWLWGLAASRARMVDANHLLYLVRASQLYLAGMDKTLEQGLRGVRARVLLLPAVEDQILMPYLTEELQQALLKQQKSVTHKNIPGPMGHLNGLRNIDQVGETIRTFLQQGNPL</sequence>
<feature type="chain" id="PRO_5036714152" description="Probable acyltransferase" evidence="4">
    <location>
        <begin position="19"/>
        <end position="392"/>
    </location>
</feature>
<evidence type="ECO:0000313" key="6">
    <source>
        <dbReference type="EMBL" id="MBN7826998.1"/>
    </source>
</evidence>
<dbReference type="EC" id="2.3.1.-" evidence="2"/>
<dbReference type="EMBL" id="JAFKCV010000012">
    <property type="protein sequence ID" value="MBN7826998.1"/>
    <property type="molecule type" value="Genomic_DNA"/>
</dbReference>
<name>A0A939DQA9_9ALTE</name>
<keyword evidence="2" id="KW-0963">Cytoplasm</keyword>
<dbReference type="GO" id="GO:0009092">
    <property type="term" value="P:homoserine metabolic process"/>
    <property type="evidence" value="ECO:0007669"/>
    <property type="project" value="TreeGrafter"/>
</dbReference>
<dbReference type="Pfam" id="PF00561">
    <property type="entry name" value="Abhydrolase_1"/>
    <property type="match status" value="1"/>
</dbReference>
<comment type="subunit">
    <text evidence="2">Homodimer.</text>
</comment>
<dbReference type="InterPro" id="IPR000073">
    <property type="entry name" value="AB_hydrolase_1"/>
</dbReference>
<dbReference type="Proteomes" id="UP000664654">
    <property type="component" value="Unassembled WGS sequence"/>
</dbReference>
<keyword evidence="1 2" id="KW-0808">Transferase</keyword>
<dbReference type="RefSeq" id="WP_206575109.1">
    <property type="nucleotide sequence ID" value="NZ_JAFKCV010000012.1"/>
</dbReference>
<feature type="domain" description="AB hydrolase-1" evidence="5">
    <location>
        <begin position="140"/>
        <end position="239"/>
    </location>
</feature>
<evidence type="ECO:0000259" key="5">
    <source>
        <dbReference type="Pfam" id="PF00561"/>
    </source>
</evidence>
<feature type="active site" description="Nucleophile" evidence="3">
    <location>
        <position position="172"/>
    </location>
</feature>
<comment type="subcellular location">
    <subcellularLocation>
        <location evidence="2">Cytoplasm</location>
    </subcellularLocation>
</comment>
<dbReference type="Gene3D" id="3.40.50.1820">
    <property type="entry name" value="alpha/beta hydrolase"/>
    <property type="match status" value="1"/>
</dbReference>
<dbReference type="SUPFAM" id="SSF53474">
    <property type="entry name" value="alpha/beta-Hydrolases"/>
    <property type="match status" value="1"/>
</dbReference>
<dbReference type="HAMAP" id="MF_00296">
    <property type="entry name" value="MetX_acyltransf"/>
    <property type="match status" value="1"/>
</dbReference>
<organism evidence="6 7">
    <name type="scientific">Bowmanella dokdonensis</name>
    <dbReference type="NCBI Taxonomy" id="751969"/>
    <lineage>
        <taxon>Bacteria</taxon>
        <taxon>Pseudomonadati</taxon>
        <taxon>Pseudomonadota</taxon>
        <taxon>Gammaproteobacteria</taxon>
        <taxon>Alteromonadales</taxon>
        <taxon>Alteromonadaceae</taxon>
        <taxon>Bowmanella</taxon>
    </lineage>
</organism>
<proteinExistence type="inferred from homology"/>
<comment type="caution">
    <text evidence="2">Lacks conserved residue(s) required for the propagation of feature annotation.</text>
</comment>
<feature type="signal peptide" evidence="4">
    <location>
        <begin position="1"/>
        <end position="18"/>
    </location>
</feature>
<comment type="caution">
    <text evidence="6">The sequence shown here is derived from an EMBL/GenBank/DDBJ whole genome shotgun (WGS) entry which is preliminary data.</text>
</comment>
<dbReference type="GO" id="GO:0005737">
    <property type="term" value="C:cytoplasm"/>
    <property type="evidence" value="ECO:0007669"/>
    <property type="project" value="UniProtKB-SubCell"/>
</dbReference>
<dbReference type="InterPro" id="IPR008220">
    <property type="entry name" value="HAT_MetX-like"/>
</dbReference>
<keyword evidence="7" id="KW-1185">Reference proteome</keyword>
<feature type="active site" evidence="3">
    <location>
        <position position="335"/>
    </location>
</feature>
<evidence type="ECO:0000256" key="2">
    <source>
        <dbReference type="HAMAP-Rule" id="MF_00296"/>
    </source>
</evidence>
<evidence type="ECO:0000256" key="1">
    <source>
        <dbReference type="ARBA" id="ARBA00022679"/>
    </source>
</evidence>